<organism evidence="2 3">
    <name type="scientific">Bathycoccus prasinos</name>
    <dbReference type="NCBI Taxonomy" id="41875"/>
    <lineage>
        <taxon>Eukaryota</taxon>
        <taxon>Viridiplantae</taxon>
        <taxon>Chlorophyta</taxon>
        <taxon>Mamiellophyceae</taxon>
        <taxon>Mamiellales</taxon>
        <taxon>Bathycoccaceae</taxon>
        <taxon>Bathycoccus</taxon>
    </lineage>
</organism>
<dbReference type="Proteomes" id="UP000198341">
    <property type="component" value="Chromosome 1"/>
</dbReference>
<keyword evidence="2" id="KW-0547">Nucleotide-binding</keyword>
<dbReference type="EMBL" id="FO082278">
    <property type="protein sequence ID" value="CCO13988.1"/>
    <property type="molecule type" value="Genomic_DNA"/>
</dbReference>
<sequence>MMRSALRERFSKEWFAKEGVCASVLGVDGAVNWLLKQKDFNDDDDRKQVNELELLSITPFDYCLRIAANVIPNPINESMQKYFFREGERGRASSEEEFFVAHLPRADELDWQNEDCVSIMAGADRIKDGLPGHVLIVPKNGSKHWKFGNITLFLFHARKGRKEKMAIEFLERLRRSCIRYAFNRGWTRIGIYFRPWGNDNCDSDSNSNFSNRNEGIEKIMRAHVVNLARAGPGLSNTRWKNLTLDDAIEVLGGRRRIASGRAIDVKQEHRRNERLVDVEHIVEVVEVVEVAEEERESHSSSVSPQLPPSIKKLDRKVNTEIRQLRSKHTQVSDGEEGRG</sequence>
<keyword evidence="2" id="KW-0347">Helicase</keyword>
<keyword evidence="3" id="KW-1185">Reference proteome</keyword>
<protein>
    <submittedName>
        <fullName evidence="2">ATP-dependent DNA helicase RecQ, putative (ISS)</fullName>
    </submittedName>
</protein>
<evidence type="ECO:0000256" key="1">
    <source>
        <dbReference type="SAM" id="MobiDB-lite"/>
    </source>
</evidence>
<dbReference type="AlphaFoldDB" id="K8EXM6"/>
<dbReference type="GO" id="GO:0004386">
    <property type="term" value="F:helicase activity"/>
    <property type="evidence" value="ECO:0007669"/>
    <property type="project" value="UniProtKB-KW"/>
</dbReference>
<accession>K8EXM6</accession>
<feature type="compositionally biased region" description="Basic and acidic residues" evidence="1">
    <location>
        <begin position="311"/>
        <end position="323"/>
    </location>
</feature>
<dbReference type="RefSeq" id="XP_007515109.1">
    <property type="nucleotide sequence ID" value="XM_007515047.1"/>
</dbReference>
<gene>
    <name evidence="2" type="ORF">Bathy01g07360</name>
</gene>
<proteinExistence type="predicted"/>
<evidence type="ECO:0000313" key="3">
    <source>
        <dbReference type="Proteomes" id="UP000198341"/>
    </source>
</evidence>
<keyword evidence="2" id="KW-0067">ATP-binding</keyword>
<keyword evidence="2" id="KW-0378">Hydrolase</keyword>
<dbReference type="GeneID" id="19018470"/>
<dbReference type="KEGG" id="bpg:Bathy01g07360"/>
<evidence type="ECO:0000313" key="2">
    <source>
        <dbReference type="EMBL" id="CCO13988.1"/>
    </source>
</evidence>
<name>K8EXM6_9CHLO</name>
<feature type="region of interest" description="Disordered" evidence="1">
    <location>
        <begin position="293"/>
        <end position="339"/>
    </location>
</feature>
<reference evidence="2 3" key="1">
    <citation type="submission" date="2011-10" db="EMBL/GenBank/DDBJ databases">
        <authorList>
            <person name="Genoscope - CEA"/>
        </authorList>
    </citation>
    <scope>NUCLEOTIDE SEQUENCE [LARGE SCALE GENOMIC DNA]</scope>
    <source>
        <strain evidence="2 3">RCC 1105</strain>
    </source>
</reference>